<dbReference type="PANTHER" id="PTHR11328:SF24">
    <property type="entry name" value="MAJOR FACILITATOR SUPERFAMILY (MFS) PROFILE DOMAIN-CONTAINING PROTEIN"/>
    <property type="match status" value="1"/>
</dbReference>
<accession>A0A0G3HBL0</accession>
<keyword evidence="4 7" id="KW-0812">Transmembrane</keyword>
<dbReference type="InterPro" id="IPR001927">
    <property type="entry name" value="Na/Gal_symport"/>
</dbReference>
<feature type="transmembrane region" description="Helical" evidence="7">
    <location>
        <begin position="91"/>
        <end position="110"/>
    </location>
</feature>
<dbReference type="Gene3D" id="1.20.1250.20">
    <property type="entry name" value="MFS general substrate transporter like domains"/>
    <property type="match status" value="2"/>
</dbReference>
<dbReference type="PANTHER" id="PTHR11328">
    <property type="entry name" value="MAJOR FACILITATOR SUPERFAMILY DOMAIN-CONTAINING PROTEIN"/>
    <property type="match status" value="1"/>
</dbReference>
<dbReference type="NCBIfam" id="TIGR00792">
    <property type="entry name" value="gph"/>
    <property type="match status" value="1"/>
</dbReference>
<dbReference type="InterPro" id="IPR018043">
    <property type="entry name" value="Na/Gal_symport_CS"/>
</dbReference>
<evidence type="ECO:0000256" key="7">
    <source>
        <dbReference type="SAM" id="Phobius"/>
    </source>
</evidence>
<evidence type="ECO:0000256" key="2">
    <source>
        <dbReference type="ARBA" id="ARBA00022448"/>
    </source>
</evidence>
<comment type="subcellular location">
    <subcellularLocation>
        <location evidence="1">Cell membrane</location>
        <topology evidence="1">Multi-pass membrane protein</topology>
    </subcellularLocation>
</comment>
<organism evidence="8 9">
    <name type="scientific">Corynebacterium uterequi</name>
    <dbReference type="NCBI Taxonomy" id="1072256"/>
    <lineage>
        <taxon>Bacteria</taxon>
        <taxon>Bacillati</taxon>
        <taxon>Actinomycetota</taxon>
        <taxon>Actinomycetes</taxon>
        <taxon>Mycobacteriales</taxon>
        <taxon>Corynebacteriaceae</taxon>
        <taxon>Corynebacterium</taxon>
    </lineage>
</organism>
<feature type="transmembrane region" description="Helical" evidence="7">
    <location>
        <begin position="21"/>
        <end position="44"/>
    </location>
</feature>
<evidence type="ECO:0000313" key="8">
    <source>
        <dbReference type="EMBL" id="AKK10085.1"/>
    </source>
</evidence>
<gene>
    <name evidence="8" type="ORF">CUTER_00280</name>
</gene>
<keyword evidence="5 7" id="KW-1133">Transmembrane helix</keyword>
<dbReference type="GO" id="GO:0006814">
    <property type="term" value="P:sodium ion transport"/>
    <property type="evidence" value="ECO:0007669"/>
    <property type="project" value="InterPro"/>
</dbReference>
<feature type="transmembrane region" description="Helical" evidence="7">
    <location>
        <begin position="56"/>
        <end position="79"/>
    </location>
</feature>
<dbReference type="KEGG" id="cut:CUTER_00280"/>
<evidence type="ECO:0000256" key="3">
    <source>
        <dbReference type="ARBA" id="ARBA00022475"/>
    </source>
</evidence>
<protein>
    <submittedName>
        <fullName evidence="8">Glycoside/pentoside/hexuronide transporter</fullName>
    </submittedName>
</protein>
<feature type="transmembrane region" description="Helical" evidence="7">
    <location>
        <begin position="248"/>
        <end position="276"/>
    </location>
</feature>
<dbReference type="EMBL" id="CP011546">
    <property type="protein sequence ID" value="AKK10085.1"/>
    <property type="molecule type" value="Genomic_DNA"/>
</dbReference>
<feature type="transmembrane region" description="Helical" evidence="7">
    <location>
        <begin position="122"/>
        <end position="149"/>
    </location>
</feature>
<keyword evidence="3" id="KW-1003">Cell membrane</keyword>
<evidence type="ECO:0000256" key="1">
    <source>
        <dbReference type="ARBA" id="ARBA00004651"/>
    </source>
</evidence>
<feature type="transmembrane region" description="Helical" evidence="7">
    <location>
        <begin position="313"/>
        <end position="333"/>
    </location>
</feature>
<dbReference type="STRING" id="1072256.CUTER_00280"/>
<feature type="transmembrane region" description="Helical" evidence="7">
    <location>
        <begin position="191"/>
        <end position="212"/>
    </location>
</feature>
<feature type="transmembrane region" description="Helical" evidence="7">
    <location>
        <begin position="282"/>
        <end position="301"/>
    </location>
</feature>
<proteinExistence type="predicted"/>
<reference evidence="9" key="2">
    <citation type="submission" date="2015-05" db="EMBL/GenBank/DDBJ databases">
        <title>Complete genome sequence of Corynebacterium uterequi DSM 45634, isolated from the uterus of a maiden mare.</title>
        <authorList>
            <person name="Ruckert C."/>
            <person name="Albersmeier A."/>
            <person name="Winkler A."/>
            <person name="Tauch A."/>
        </authorList>
    </citation>
    <scope>NUCLEOTIDE SEQUENCE [LARGE SCALE GENOMIC DNA]</scope>
    <source>
        <strain evidence="9">DSM 45634</strain>
    </source>
</reference>
<evidence type="ECO:0000256" key="4">
    <source>
        <dbReference type="ARBA" id="ARBA00022692"/>
    </source>
</evidence>
<keyword evidence="6 7" id="KW-0472">Membrane</keyword>
<dbReference type="PROSITE" id="PS00872">
    <property type="entry name" value="NA_GALACTOSIDE_SYMP"/>
    <property type="match status" value="1"/>
</dbReference>
<dbReference type="Pfam" id="PF13347">
    <property type="entry name" value="MFS_2"/>
    <property type="match status" value="1"/>
</dbReference>
<evidence type="ECO:0000313" key="9">
    <source>
        <dbReference type="Proteomes" id="UP000035548"/>
    </source>
</evidence>
<dbReference type="InterPro" id="IPR036259">
    <property type="entry name" value="MFS_trans_sf"/>
</dbReference>
<keyword evidence="2" id="KW-0813">Transport</keyword>
<feature type="transmembrane region" description="Helical" evidence="7">
    <location>
        <begin position="161"/>
        <end position="179"/>
    </location>
</feature>
<dbReference type="Proteomes" id="UP000035548">
    <property type="component" value="Chromosome"/>
</dbReference>
<dbReference type="PATRIC" id="fig|1072256.5.peg.54"/>
<sequence length="461" mass="50477">MTAPSPELSSRDRKYLRWYNIVGYGTGDIAGNVVYALLAAFLMIFLTDEMGMNPGIVGTLMLLSKIFDGASDIVFGALMDRTRSRWGKARPWMLFAFFGCGLTLIGIFAIPPSLGATAQYAWFFICYTLLNAVFYTANNIAYSALTALVTRNADERVQMGSARFIFAFATNMTIQYVTLKFVAALGGGPEAWRNAAIVYVIIGIITNTLAVFSVRELPEEELPDDDGATATDPVPLGEGIALLVRNKYYLLILFLYLTNHFYNAFIGTGVYFMTYIMGDADLLAQFGVMLNFPPIVALFLTPILVTKLGMYRLNLGAFAIAVLGRGIVIYGGLQADLTLMLVGTIIGSFGSSPINGTLNALIAEASDHTYLKSGKRIEGLMYSCTSLGVKLGGGLGTAMTGWLLQWSGYDGTAQTQKDAALAMISTMYLWIPFVLMCIITILVFFLDVERVNEKLRHQRLM</sequence>
<dbReference type="GO" id="GO:0015293">
    <property type="term" value="F:symporter activity"/>
    <property type="evidence" value="ECO:0007669"/>
    <property type="project" value="InterPro"/>
</dbReference>
<feature type="transmembrane region" description="Helical" evidence="7">
    <location>
        <begin position="339"/>
        <end position="358"/>
    </location>
</feature>
<dbReference type="AlphaFoldDB" id="A0A0G3HBL0"/>
<evidence type="ECO:0000256" key="6">
    <source>
        <dbReference type="ARBA" id="ARBA00023136"/>
    </source>
</evidence>
<keyword evidence="9" id="KW-1185">Reference proteome</keyword>
<dbReference type="GO" id="GO:0008643">
    <property type="term" value="P:carbohydrate transport"/>
    <property type="evidence" value="ECO:0007669"/>
    <property type="project" value="InterPro"/>
</dbReference>
<reference evidence="8 9" key="1">
    <citation type="journal article" date="2015" name="Genome Announc.">
        <title>Virulence Factor Genes Detected in the Complete Genome Sequence of Corynebacterium uterequi DSM 45634, Isolated from the Uterus of a Maiden Mare.</title>
        <authorList>
            <person name="Ruckert C."/>
            <person name="Kriete M."/>
            <person name="Jaenicke S."/>
            <person name="Winkler A."/>
            <person name="Tauch A."/>
        </authorList>
    </citation>
    <scope>NUCLEOTIDE SEQUENCE [LARGE SCALE GENOMIC DNA]</scope>
    <source>
        <strain evidence="8 9">DSM 45634</strain>
    </source>
</reference>
<feature type="transmembrane region" description="Helical" evidence="7">
    <location>
        <begin position="419"/>
        <end position="446"/>
    </location>
</feature>
<name>A0A0G3HBL0_9CORY</name>
<dbReference type="RefSeq" id="WP_047258743.1">
    <property type="nucleotide sequence ID" value="NZ_CP011546.1"/>
</dbReference>
<dbReference type="GO" id="GO:0005886">
    <property type="term" value="C:plasma membrane"/>
    <property type="evidence" value="ECO:0007669"/>
    <property type="project" value="UniProtKB-SubCell"/>
</dbReference>
<dbReference type="SUPFAM" id="SSF103473">
    <property type="entry name" value="MFS general substrate transporter"/>
    <property type="match status" value="1"/>
</dbReference>
<evidence type="ECO:0000256" key="5">
    <source>
        <dbReference type="ARBA" id="ARBA00022989"/>
    </source>
</evidence>
<feature type="transmembrane region" description="Helical" evidence="7">
    <location>
        <begin position="379"/>
        <end position="399"/>
    </location>
</feature>
<dbReference type="InterPro" id="IPR039672">
    <property type="entry name" value="MFS_2"/>
</dbReference>